<evidence type="ECO:0000256" key="1">
    <source>
        <dbReference type="ARBA" id="ARBA00004651"/>
    </source>
</evidence>
<dbReference type="PANTHER" id="PTHR43744:SF9">
    <property type="entry name" value="POLYGALACTURONAN_RHAMNOGALACTURONAN TRANSPORT SYSTEM PERMEASE PROTEIN YTCP"/>
    <property type="match status" value="1"/>
</dbReference>
<dbReference type="PANTHER" id="PTHR43744">
    <property type="entry name" value="ABC TRANSPORTER PERMEASE PROTEIN MG189-RELATED-RELATED"/>
    <property type="match status" value="1"/>
</dbReference>
<dbReference type="EMBL" id="QMFB01000004">
    <property type="protein sequence ID" value="RAV21700.1"/>
    <property type="molecule type" value="Genomic_DNA"/>
</dbReference>
<keyword evidence="2 7" id="KW-0813">Transport</keyword>
<dbReference type="SUPFAM" id="SSF161098">
    <property type="entry name" value="MetI-like"/>
    <property type="match status" value="1"/>
</dbReference>
<evidence type="ECO:0000259" key="8">
    <source>
        <dbReference type="PROSITE" id="PS50928"/>
    </source>
</evidence>
<proteinExistence type="inferred from homology"/>
<reference evidence="9 10" key="1">
    <citation type="journal article" date="2009" name="Int. J. Syst. Evol. Microbiol.">
        <title>Paenibacillus contaminans sp. nov., isolated from a contaminated laboratory plate.</title>
        <authorList>
            <person name="Chou J.H."/>
            <person name="Lee J.H."/>
            <person name="Lin M.C."/>
            <person name="Chang P.S."/>
            <person name="Arun A.B."/>
            <person name="Young C.C."/>
            <person name="Chen W.M."/>
        </authorList>
    </citation>
    <scope>NUCLEOTIDE SEQUENCE [LARGE SCALE GENOMIC DNA]</scope>
    <source>
        <strain evidence="9 10">CKOBP-6</strain>
    </source>
</reference>
<dbReference type="OrthoDB" id="9810086at2"/>
<dbReference type="PROSITE" id="PS50928">
    <property type="entry name" value="ABC_TM1"/>
    <property type="match status" value="1"/>
</dbReference>
<dbReference type="AlphaFoldDB" id="A0A329MQC0"/>
<dbReference type="InterPro" id="IPR035906">
    <property type="entry name" value="MetI-like_sf"/>
</dbReference>
<dbReference type="InterPro" id="IPR000515">
    <property type="entry name" value="MetI-like"/>
</dbReference>
<comment type="similarity">
    <text evidence="7">Belongs to the binding-protein-dependent transport system permease family.</text>
</comment>
<dbReference type="Pfam" id="PF00528">
    <property type="entry name" value="BPD_transp_1"/>
    <property type="match status" value="1"/>
</dbReference>
<dbReference type="RefSeq" id="WP_113030792.1">
    <property type="nucleotide sequence ID" value="NZ_QMFB01000004.1"/>
</dbReference>
<dbReference type="CDD" id="cd06261">
    <property type="entry name" value="TM_PBP2"/>
    <property type="match status" value="1"/>
</dbReference>
<keyword evidence="5 7" id="KW-1133">Transmembrane helix</keyword>
<evidence type="ECO:0000256" key="5">
    <source>
        <dbReference type="ARBA" id="ARBA00022989"/>
    </source>
</evidence>
<gene>
    <name evidence="9" type="ORF">DQG23_09180</name>
</gene>
<keyword evidence="4 7" id="KW-0812">Transmembrane</keyword>
<name>A0A329MQC0_9BACL</name>
<dbReference type="Gene3D" id="1.10.3720.10">
    <property type="entry name" value="MetI-like"/>
    <property type="match status" value="1"/>
</dbReference>
<feature type="domain" description="ABC transmembrane type-1" evidence="8">
    <location>
        <begin position="62"/>
        <end position="263"/>
    </location>
</feature>
<comment type="subcellular location">
    <subcellularLocation>
        <location evidence="1 7">Cell membrane</location>
        <topology evidence="1 7">Multi-pass membrane protein</topology>
    </subcellularLocation>
</comment>
<evidence type="ECO:0000256" key="3">
    <source>
        <dbReference type="ARBA" id="ARBA00022475"/>
    </source>
</evidence>
<dbReference type="GO" id="GO:0005886">
    <property type="term" value="C:plasma membrane"/>
    <property type="evidence" value="ECO:0007669"/>
    <property type="project" value="UniProtKB-SubCell"/>
</dbReference>
<keyword evidence="6 7" id="KW-0472">Membrane</keyword>
<evidence type="ECO:0000313" key="10">
    <source>
        <dbReference type="Proteomes" id="UP000250369"/>
    </source>
</evidence>
<protein>
    <submittedName>
        <fullName evidence="9">Carbohydrate ABC transporter permease</fullName>
    </submittedName>
</protein>
<accession>A0A329MQC0</accession>
<evidence type="ECO:0000256" key="6">
    <source>
        <dbReference type="ARBA" id="ARBA00023136"/>
    </source>
</evidence>
<evidence type="ECO:0000256" key="4">
    <source>
        <dbReference type="ARBA" id="ARBA00022692"/>
    </source>
</evidence>
<feature type="transmembrane region" description="Helical" evidence="7">
    <location>
        <begin position="130"/>
        <end position="151"/>
    </location>
</feature>
<feature type="transmembrane region" description="Helical" evidence="7">
    <location>
        <begin position="172"/>
        <end position="197"/>
    </location>
</feature>
<evidence type="ECO:0000313" key="9">
    <source>
        <dbReference type="EMBL" id="RAV21700.1"/>
    </source>
</evidence>
<evidence type="ECO:0000256" key="7">
    <source>
        <dbReference type="RuleBase" id="RU363032"/>
    </source>
</evidence>
<feature type="transmembrane region" description="Helical" evidence="7">
    <location>
        <begin position="69"/>
        <end position="87"/>
    </location>
</feature>
<evidence type="ECO:0000256" key="2">
    <source>
        <dbReference type="ARBA" id="ARBA00022448"/>
    </source>
</evidence>
<feature type="transmembrane region" description="Helical" evidence="7">
    <location>
        <begin position="248"/>
        <end position="266"/>
    </location>
</feature>
<comment type="caution">
    <text evidence="9">The sequence shown here is derived from an EMBL/GenBank/DDBJ whole genome shotgun (WGS) entry which is preliminary data.</text>
</comment>
<organism evidence="9 10">
    <name type="scientific">Paenibacillus contaminans</name>
    <dbReference type="NCBI Taxonomy" id="450362"/>
    <lineage>
        <taxon>Bacteria</taxon>
        <taxon>Bacillati</taxon>
        <taxon>Bacillota</taxon>
        <taxon>Bacilli</taxon>
        <taxon>Bacillales</taxon>
        <taxon>Paenibacillaceae</taxon>
        <taxon>Paenibacillus</taxon>
    </lineage>
</organism>
<keyword evidence="3" id="KW-1003">Cell membrane</keyword>
<feature type="transmembrane region" description="Helical" evidence="7">
    <location>
        <begin position="99"/>
        <end position="118"/>
    </location>
</feature>
<keyword evidence="10" id="KW-1185">Reference proteome</keyword>
<dbReference type="GO" id="GO:0055085">
    <property type="term" value="P:transmembrane transport"/>
    <property type="evidence" value="ECO:0007669"/>
    <property type="project" value="InterPro"/>
</dbReference>
<dbReference type="Proteomes" id="UP000250369">
    <property type="component" value="Unassembled WGS sequence"/>
</dbReference>
<sequence length="281" mass="31232">MLIYTALLAIAVLCMIPPIHVLAVSLSAGSAAGAGTVSLLPVKFTLQAYDFVLSKPEFHRSLRVTLERVALGVPISMLLTIMAAYPLSKENKHFRFRTVYVWLLVITILFSGGFIPWYMTVRTVGLLDTIWGLVLPGAVPVFNIILLLNFFRGLPKELEESAFMDGAGYWKTLWHIHVPLSLPALATVTLFTTVGHWNAWFDGLILMNKPEHYPLQSYLQTVVINVDARLLASGDLQMIKEAGNQTVRAAHIILGSLPILLLYPFLQRFFMKGVVLGSVKE</sequence>